<gene>
    <name evidence="13" type="ORF">MUN78_08165</name>
</gene>
<evidence type="ECO:0000256" key="8">
    <source>
        <dbReference type="ARBA" id="ARBA00023012"/>
    </source>
</evidence>
<dbReference type="SUPFAM" id="SSF55874">
    <property type="entry name" value="ATPase domain of HSP90 chaperone/DNA topoisomerase II/histidine kinase"/>
    <property type="match status" value="1"/>
</dbReference>
<protein>
    <recommendedName>
        <fullName evidence="2">histidine kinase</fullName>
        <ecNumber evidence="2">2.7.13.3</ecNumber>
    </recommendedName>
</protein>
<reference evidence="13 14" key="1">
    <citation type="submission" date="2022-04" db="EMBL/GenBank/DDBJ databases">
        <title>Leucobacter sp. isolated from rhizosphere of garlic.</title>
        <authorList>
            <person name="Won M."/>
            <person name="Lee C.-M."/>
            <person name="Woen H.-Y."/>
            <person name="Kwon S.-W."/>
        </authorList>
    </citation>
    <scope>NUCLEOTIDE SEQUENCE [LARGE SCALE GENOMIC DNA]</scope>
    <source>
        <strain evidence="13 14">H21R-40</strain>
    </source>
</reference>
<dbReference type="Pfam" id="PF07730">
    <property type="entry name" value="HisKA_3"/>
    <property type="match status" value="1"/>
</dbReference>
<dbReference type="GO" id="GO:0016301">
    <property type="term" value="F:kinase activity"/>
    <property type="evidence" value="ECO:0007669"/>
    <property type="project" value="UniProtKB-KW"/>
</dbReference>
<keyword evidence="7" id="KW-0067">ATP-binding</keyword>
<feature type="transmembrane region" description="Helical" evidence="10">
    <location>
        <begin position="116"/>
        <end position="145"/>
    </location>
</feature>
<comment type="catalytic activity">
    <reaction evidence="1">
        <text>ATP + protein L-histidine = ADP + protein N-phospho-L-histidine.</text>
        <dbReference type="EC" id="2.7.13.3"/>
    </reaction>
</comment>
<dbReference type="EC" id="2.7.13.3" evidence="2"/>
<dbReference type="Pfam" id="PF02518">
    <property type="entry name" value="HATPase_c"/>
    <property type="match status" value="1"/>
</dbReference>
<name>A0ABY4FR89_9MICO</name>
<evidence type="ECO:0000256" key="9">
    <source>
        <dbReference type="SAM" id="MobiDB-lite"/>
    </source>
</evidence>
<keyword evidence="10" id="KW-0472">Membrane</keyword>
<proteinExistence type="predicted"/>
<evidence type="ECO:0000256" key="3">
    <source>
        <dbReference type="ARBA" id="ARBA00022553"/>
    </source>
</evidence>
<dbReference type="InterPro" id="IPR003594">
    <property type="entry name" value="HATPase_dom"/>
</dbReference>
<keyword evidence="14" id="KW-1185">Reference proteome</keyword>
<evidence type="ECO:0000256" key="6">
    <source>
        <dbReference type="ARBA" id="ARBA00022777"/>
    </source>
</evidence>
<dbReference type="PANTHER" id="PTHR24421">
    <property type="entry name" value="NITRATE/NITRITE SENSOR PROTEIN NARX-RELATED"/>
    <property type="match status" value="1"/>
</dbReference>
<evidence type="ECO:0000256" key="1">
    <source>
        <dbReference type="ARBA" id="ARBA00000085"/>
    </source>
</evidence>
<keyword evidence="8" id="KW-0902">Two-component regulatory system</keyword>
<dbReference type="Gene3D" id="3.30.565.10">
    <property type="entry name" value="Histidine kinase-like ATPase, C-terminal domain"/>
    <property type="match status" value="1"/>
</dbReference>
<feature type="domain" description="Histidine kinase/HSP90-like ATPase" evidence="11">
    <location>
        <begin position="362"/>
        <end position="453"/>
    </location>
</feature>
<evidence type="ECO:0000313" key="14">
    <source>
        <dbReference type="Proteomes" id="UP000831786"/>
    </source>
</evidence>
<evidence type="ECO:0000259" key="12">
    <source>
        <dbReference type="Pfam" id="PF07730"/>
    </source>
</evidence>
<evidence type="ECO:0000313" key="13">
    <source>
        <dbReference type="EMBL" id="UOQ58777.1"/>
    </source>
</evidence>
<feature type="transmembrane region" description="Helical" evidence="10">
    <location>
        <begin position="157"/>
        <end position="179"/>
    </location>
</feature>
<evidence type="ECO:0000256" key="5">
    <source>
        <dbReference type="ARBA" id="ARBA00022741"/>
    </source>
</evidence>
<keyword evidence="4" id="KW-0808">Transferase</keyword>
<feature type="transmembrane region" description="Helical" evidence="10">
    <location>
        <begin position="41"/>
        <end position="60"/>
    </location>
</feature>
<dbReference type="Proteomes" id="UP000831786">
    <property type="component" value="Chromosome"/>
</dbReference>
<keyword evidence="3" id="KW-0597">Phosphoprotein</keyword>
<evidence type="ECO:0000256" key="4">
    <source>
        <dbReference type="ARBA" id="ARBA00022679"/>
    </source>
</evidence>
<keyword evidence="10" id="KW-1133">Transmembrane helix</keyword>
<keyword evidence="10" id="KW-0812">Transmembrane</keyword>
<feature type="transmembrane region" description="Helical" evidence="10">
    <location>
        <begin position="90"/>
        <end position="109"/>
    </location>
</feature>
<dbReference type="RefSeq" id="WP_244729904.1">
    <property type="nucleotide sequence ID" value="NZ_CP095045.1"/>
</dbReference>
<feature type="region of interest" description="Disordered" evidence="9">
    <location>
        <begin position="1"/>
        <end position="21"/>
    </location>
</feature>
<dbReference type="PANTHER" id="PTHR24421:SF10">
    <property type="entry name" value="NITRATE_NITRITE SENSOR PROTEIN NARQ"/>
    <property type="match status" value="1"/>
</dbReference>
<dbReference type="EMBL" id="CP095045">
    <property type="protein sequence ID" value="UOQ58777.1"/>
    <property type="molecule type" value="Genomic_DNA"/>
</dbReference>
<evidence type="ECO:0000256" key="7">
    <source>
        <dbReference type="ARBA" id="ARBA00022840"/>
    </source>
</evidence>
<dbReference type="InterPro" id="IPR050482">
    <property type="entry name" value="Sensor_HK_TwoCompSys"/>
</dbReference>
<organism evidence="13 14">
    <name type="scientific">Leucobacter allii</name>
    <dbReference type="NCBI Taxonomy" id="2932247"/>
    <lineage>
        <taxon>Bacteria</taxon>
        <taxon>Bacillati</taxon>
        <taxon>Actinomycetota</taxon>
        <taxon>Actinomycetes</taxon>
        <taxon>Micrococcales</taxon>
        <taxon>Microbacteriaceae</taxon>
        <taxon>Leucobacter</taxon>
    </lineage>
</organism>
<evidence type="ECO:0000256" key="10">
    <source>
        <dbReference type="SAM" id="Phobius"/>
    </source>
</evidence>
<evidence type="ECO:0000256" key="2">
    <source>
        <dbReference type="ARBA" id="ARBA00012438"/>
    </source>
</evidence>
<dbReference type="CDD" id="cd16917">
    <property type="entry name" value="HATPase_UhpB-NarQ-NarX-like"/>
    <property type="match status" value="1"/>
</dbReference>
<accession>A0ABY4FR89</accession>
<feature type="transmembrane region" description="Helical" evidence="10">
    <location>
        <begin position="199"/>
        <end position="218"/>
    </location>
</feature>
<dbReference type="InterPro" id="IPR011712">
    <property type="entry name" value="Sig_transdc_His_kin_sub3_dim/P"/>
</dbReference>
<sequence length="494" mass="51348">MSGIDRAGGAPFPQAPPVTAEVRLPRPPGVIRRAFAAHPRAVDVSIVACYAFGVLCGMLLDAAGAAGRRITTGGAVDPDGWIALPAYLAWPWWPFAILGLAAVGAALLLRRRFPLIGLVVTVAVCFWANDAVSLATGVALMFMLYAVPVYRSVPAAWAGYAIAVLGAALAYAGVASGTFAGSPSGLFASDARASGTGDLIALTTMTAIWYLAIVMLGINLGNRRRYLAAIIDRAHQLARERDQLAQLAVAEERSRIAREMHDVVAHSVSVMIALSEGAARAADQAPEAAADAMRRSAETGRTALAEMRRLLGALHAPDDEAALVPQPGVDELPALIEGFVEAGLDAELRVRGADAGDRGQDLAVYRIVQEGLTNVLRHAGIGARAEVNVSRGPLGTEVTVRDHGRVPGAPAPVSGVGSGRGLAGLAERVRVFGGRIESGPADGGWRLWAELPTDASARDRAGNTGGGTVNREIGAVAGDLAIRMDEDDGGRRAR</sequence>
<keyword evidence="6 13" id="KW-0418">Kinase</keyword>
<dbReference type="InterPro" id="IPR036890">
    <property type="entry name" value="HATPase_C_sf"/>
</dbReference>
<feature type="domain" description="Signal transduction histidine kinase subgroup 3 dimerisation and phosphoacceptor" evidence="12">
    <location>
        <begin position="252"/>
        <end position="318"/>
    </location>
</feature>
<dbReference type="Gene3D" id="1.20.5.1930">
    <property type="match status" value="1"/>
</dbReference>
<keyword evidence="5" id="KW-0547">Nucleotide-binding</keyword>
<evidence type="ECO:0000259" key="11">
    <source>
        <dbReference type="Pfam" id="PF02518"/>
    </source>
</evidence>